<dbReference type="PANTHER" id="PTHR28243:SF1">
    <property type="entry name" value="PYRIDOXAMINE 5'-PHOSPHATE OXIDASE ALR4036 FAMILY FMN-BINDING DOMAIN-CONTAINING PROTEIN"/>
    <property type="match status" value="1"/>
</dbReference>
<dbReference type="AlphaFoldDB" id="A0A167RC51"/>
<dbReference type="Proteomes" id="UP000077315">
    <property type="component" value="Unassembled WGS sequence"/>
</dbReference>
<accession>A0A167RC51</accession>
<dbReference type="RefSeq" id="XP_018299359.1">
    <property type="nucleotide sequence ID" value="XM_018434534.1"/>
</dbReference>
<keyword evidence="2" id="KW-1185">Reference proteome</keyword>
<dbReference type="PANTHER" id="PTHR28243">
    <property type="entry name" value="AGL049CP"/>
    <property type="match status" value="1"/>
</dbReference>
<evidence type="ECO:0000313" key="2">
    <source>
        <dbReference type="Proteomes" id="UP000077315"/>
    </source>
</evidence>
<dbReference type="Gene3D" id="2.30.110.10">
    <property type="entry name" value="Electron Transport, Fmn-binding Protein, Chain A"/>
    <property type="match status" value="1"/>
</dbReference>
<gene>
    <name evidence="1" type="ORF">PHYBLDRAFT_161932</name>
</gene>
<dbReference type="OrthoDB" id="434253at2759"/>
<sequence length="263" mass="29972">MSFSLPSSPTSPTLHPQAPPPWHYALRTSYTLNYPPNTDKAYLTMANIKRSGETSMHSLAFQSFVDEDARFLTFLLAMNNNSLMGDIRSDPQAKLCCTNFSQMLMILRMMPKSKEQYHFSGKFYIASSPTQVTRFPPPKVSDQLPAAVYWETERRRQWSLMSNRTRASFTWPSQGEVPKADRLSFSCQSLDCMMDKEGPRIGVAGTPEEMIKVVHDIAMDNFCLLAYKVTRVGHFDHSVFPPKRTIYTYSLKTNAWSVQDANP</sequence>
<name>A0A167RC51_PHYB8</name>
<dbReference type="GeneID" id="28995440"/>
<dbReference type="EMBL" id="KV440971">
    <property type="protein sequence ID" value="OAD81319.1"/>
    <property type="molecule type" value="Genomic_DNA"/>
</dbReference>
<protein>
    <recommendedName>
        <fullName evidence="3">Pyridoxamine 5'-phosphate oxidase Alr4036 family FMN-binding domain-containing protein</fullName>
    </recommendedName>
</protein>
<evidence type="ECO:0000313" key="1">
    <source>
        <dbReference type="EMBL" id="OAD81319.1"/>
    </source>
</evidence>
<dbReference type="InParanoid" id="A0A167RC51"/>
<dbReference type="VEuPathDB" id="FungiDB:PHYBLDRAFT_161932"/>
<proteinExistence type="predicted"/>
<reference evidence="2" key="1">
    <citation type="submission" date="2015-06" db="EMBL/GenBank/DDBJ databases">
        <title>Expansion of signal transduction pathways in fungi by whole-genome duplication.</title>
        <authorList>
            <consortium name="DOE Joint Genome Institute"/>
            <person name="Corrochano L.M."/>
            <person name="Kuo A."/>
            <person name="Marcet-Houben M."/>
            <person name="Polaino S."/>
            <person name="Salamov A."/>
            <person name="Villalobos J.M."/>
            <person name="Alvarez M.I."/>
            <person name="Avalos J."/>
            <person name="Benito E.P."/>
            <person name="Benoit I."/>
            <person name="Burger G."/>
            <person name="Camino L.P."/>
            <person name="Canovas D."/>
            <person name="Cerda-Olmedo E."/>
            <person name="Cheng J.-F."/>
            <person name="Dominguez A."/>
            <person name="Elias M."/>
            <person name="Eslava A.P."/>
            <person name="Glaser F."/>
            <person name="Grimwood J."/>
            <person name="Gutierrez G."/>
            <person name="Heitman J."/>
            <person name="Henrissat B."/>
            <person name="Iturriaga E.A."/>
            <person name="Lang B.F."/>
            <person name="Lavin J.L."/>
            <person name="Lee S."/>
            <person name="Li W."/>
            <person name="Lindquist E."/>
            <person name="Lopez-Garcia S."/>
            <person name="Luque E.M."/>
            <person name="Marcos A.T."/>
            <person name="Martin J."/>
            <person name="McCluskey K."/>
            <person name="Medina H.R."/>
            <person name="Miralles-Duran A."/>
            <person name="Miyazaki A."/>
            <person name="Munoz-Torres E."/>
            <person name="Oguiza J.A."/>
            <person name="Ohm R."/>
            <person name="Olmedo M."/>
            <person name="Orejas M."/>
            <person name="Ortiz-Castellanos L."/>
            <person name="Pisabarro A.G."/>
            <person name="Rodriguez-Romero J."/>
            <person name="Ruiz-Herrera J."/>
            <person name="Ruiz-Vazquez R."/>
            <person name="Sanz C."/>
            <person name="Schackwitz W."/>
            <person name="Schmutz J."/>
            <person name="Shahriari M."/>
            <person name="Shelest E."/>
            <person name="Silva-Franco F."/>
            <person name="Soanes D."/>
            <person name="Syed K."/>
            <person name="Tagua V.G."/>
            <person name="Talbot N.J."/>
            <person name="Thon M."/>
            <person name="De vries R.P."/>
            <person name="Wiebenga A."/>
            <person name="Yadav J.S."/>
            <person name="Braun E.L."/>
            <person name="Baker S."/>
            <person name="Garre V."/>
            <person name="Horwitz B."/>
            <person name="Torres-Martinez S."/>
            <person name="Idnurm A."/>
            <person name="Herrera-Estrella A."/>
            <person name="Gabaldon T."/>
            <person name="Grigoriev I.V."/>
        </authorList>
    </citation>
    <scope>NUCLEOTIDE SEQUENCE [LARGE SCALE GENOMIC DNA]</scope>
    <source>
        <strain evidence="2">NRRL 1555(-)</strain>
    </source>
</reference>
<evidence type="ECO:0008006" key="3">
    <source>
        <dbReference type="Google" id="ProtNLM"/>
    </source>
</evidence>
<dbReference type="InterPro" id="IPR012349">
    <property type="entry name" value="Split_barrel_FMN-bd"/>
</dbReference>
<organism evidence="1 2">
    <name type="scientific">Phycomyces blakesleeanus (strain ATCC 8743b / DSM 1359 / FGSC 10004 / NBRC 33097 / NRRL 1555)</name>
    <dbReference type="NCBI Taxonomy" id="763407"/>
    <lineage>
        <taxon>Eukaryota</taxon>
        <taxon>Fungi</taxon>
        <taxon>Fungi incertae sedis</taxon>
        <taxon>Mucoromycota</taxon>
        <taxon>Mucoromycotina</taxon>
        <taxon>Mucoromycetes</taxon>
        <taxon>Mucorales</taxon>
        <taxon>Phycomycetaceae</taxon>
        <taxon>Phycomyces</taxon>
    </lineage>
</organism>